<proteinExistence type="predicted"/>
<protein>
    <submittedName>
        <fullName evidence="2">Uncharacterized protein</fullName>
    </submittedName>
</protein>
<feature type="transmembrane region" description="Helical" evidence="1">
    <location>
        <begin position="90"/>
        <end position="114"/>
    </location>
</feature>
<keyword evidence="1" id="KW-0812">Transmembrane</keyword>
<evidence type="ECO:0000313" key="2">
    <source>
        <dbReference type="EMBL" id="OLS02462.1"/>
    </source>
</evidence>
<keyword evidence="1" id="KW-1133">Transmembrane helix</keyword>
<dbReference type="AlphaFoldDB" id="A0A1U7M569"/>
<feature type="transmembrane region" description="Helical" evidence="1">
    <location>
        <begin position="26"/>
        <end position="46"/>
    </location>
</feature>
<evidence type="ECO:0000313" key="3">
    <source>
        <dbReference type="Proteomes" id="UP000186112"/>
    </source>
</evidence>
<dbReference type="EMBL" id="LTDM01000026">
    <property type="protein sequence ID" value="OLS02462.1"/>
    <property type="molecule type" value="Genomic_DNA"/>
</dbReference>
<feature type="transmembrane region" description="Helical" evidence="1">
    <location>
        <begin position="58"/>
        <end position="78"/>
    </location>
</feature>
<keyword evidence="3" id="KW-1185">Reference proteome</keyword>
<organism evidence="2 3">
    <name type="scientific">Tissierella creatinophila DSM 6911</name>
    <dbReference type="NCBI Taxonomy" id="1123403"/>
    <lineage>
        <taxon>Bacteria</taxon>
        <taxon>Bacillati</taxon>
        <taxon>Bacillota</taxon>
        <taxon>Tissierellia</taxon>
        <taxon>Tissierellales</taxon>
        <taxon>Tissierellaceae</taxon>
        <taxon>Tissierella</taxon>
    </lineage>
</organism>
<dbReference type="Proteomes" id="UP000186112">
    <property type="component" value="Unassembled WGS sequence"/>
</dbReference>
<sequence length="117" mass="13841">MKKNLNENIRDINKENKAKEQSKIDISDVIIGLLIGVFLYFGYYMLMTRQFEKDPFKWPYILISIYFALSTLLYAYAHNRVSAWVENSKFIDLLFIPQTSILIAYIFAPIIFIIELF</sequence>
<reference evidence="2 3" key="1">
    <citation type="submission" date="2016-02" db="EMBL/GenBank/DDBJ databases">
        <title>Genome sequence of Tissierella creatinophila DSM 6911.</title>
        <authorList>
            <person name="Poehlein A."/>
            <person name="Daniel R."/>
        </authorList>
    </citation>
    <scope>NUCLEOTIDE SEQUENCE [LARGE SCALE GENOMIC DNA]</scope>
    <source>
        <strain evidence="2 3">DSM 6911</strain>
    </source>
</reference>
<keyword evidence="1" id="KW-0472">Membrane</keyword>
<evidence type="ECO:0000256" key="1">
    <source>
        <dbReference type="SAM" id="Phobius"/>
    </source>
</evidence>
<accession>A0A1U7M569</accession>
<name>A0A1U7M569_TISCR</name>
<gene>
    <name evidence="2" type="ORF">TICRE_15430</name>
</gene>
<dbReference type="RefSeq" id="WP_075726780.1">
    <property type="nucleotide sequence ID" value="NZ_LTDM01000026.1"/>
</dbReference>
<comment type="caution">
    <text evidence="2">The sequence shown here is derived from an EMBL/GenBank/DDBJ whole genome shotgun (WGS) entry which is preliminary data.</text>
</comment>
<dbReference type="OrthoDB" id="1710137at2"/>